<name>A0A5E4RN77_9BURK</name>
<proteinExistence type="predicted"/>
<sequence>MGNKVDLDSTPNDADAQALYLVDQLAKAIAERIAAPLPLSIQLWNAKAIGTYLQRSPAVVLERVVTLSDFPAPIRLPSTRSKAKADESRPQRNATGQPLWKAIEVIRWTESHQNIRRAQARDANKKVPPILTPDK</sequence>
<keyword evidence="3" id="KW-1185">Reference proteome</keyword>
<evidence type="ECO:0000313" key="2">
    <source>
        <dbReference type="EMBL" id="VVD64445.1"/>
    </source>
</evidence>
<evidence type="ECO:0000313" key="3">
    <source>
        <dbReference type="Proteomes" id="UP000366945"/>
    </source>
</evidence>
<accession>A0A5E4RN77</accession>
<feature type="region of interest" description="Disordered" evidence="1">
    <location>
        <begin position="73"/>
        <end position="98"/>
    </location>
</feature>
<gene>
    <name evidence="2" type="ORF">PPN31114_00273</name>
</gene>
<organism evidence="2 3">
    <name type="scientific">Pandoraea pneumonica</name>
    <dbReference type="NCBI Taxonomy" id="2508299"/>
    <lineage>
        <taxon>Bacteria</taxon>
        <taxon>Pseudomonadati</taxon>
        <taxon>Pseudomonadota</taxon>
        <taxon>Betaproteobacteria</taxon>
        <taxon>Burkholderiales</taxon>
        <taxon>Burkholderiaceae</taxon>
        <taxon>Pandoraea</taxon>
    </lineage>
</organism>
<dbReference type="EMBL" id="CABPSK010000001">
    <property type="protein sequence ID" value="VVD64445.1"/>
    <property type="molecule type" value="Genomic_DNA"/>
</dbReference>
<feature type="region of interest" description="Disordered" evidence="1">
    <location>
        <begin position="116"/>
        <end position="135"/>
    </location>
</feature>
<dbReference type="RefSeq" id="WP_150677710.1">
    <property type="nucleotide sequence ID" value="NZ_CABPSK010000001.1"/>
</dbReference>
<evidence type="ECO:0000256" key="1">
    <source>
        <dbReference type="SAM" id="MobiDB-lite"/>
    </source>
</evidence>
<protein>
    <submittedName>
        <fullName evidence="2">Uncharacterized protein</fullName>
    </submittedName>
</protein>
<dbReference type="AlphaFoldDB" id="A0A5E4RN77"/>
<dbReference type="GeneID" id="300402346"/>
<dbReference type="OrthoDB" id="8595257at2"/>
<reference evidence="2 3" key="1">
    <citation type="submission" date="2019-08" db="EMBL/GenBank/DDBJ databases">
        <authorList>
            <person name="Peeters C."/>
        </authorList>
    </citation>
    <scope>NUCLEOTIDE SEQUENCE [LARGE SCALE GENOMIC DNA]</scope>
    <source>
        <strain evidence="2 3">LMG 31114</strain>
    </source>
</reference>
<dbReference type="Proteomes" id="UP000366945">
    <property type="component" value="Unassembled WGS sequence"/>
</dbReference>